<gene>
    <name evidence="1" type="ORF">C0068_15190</name>
</gene>
<dbReference type="RefSeq" id="WP_103685329.1">
    <property type="nucleotide sequence ID" value="NZ_PQGG01000035.1"/>
</dbReference>
<name>A0A2S4HCI6_9GAMM</name>
<organism evidence="1 2">
    <name type="scientific">Zhongshania marina</name>
    <dbReference type="NCBI Taxonomy" id="2304603"/>
    <lineage>
        <taxon>Bacteria</taxon>
        <taxon>Pseudomonadati</taxon>
        <taxon>Pseudomonadota</taxon>
        <taxon>Gammaproteobacteria</taxon>
        <taxon>Cellvibrionales</taxon>
        <taxon>Spongiibacteraceae</taxon>
        <taxon>Zhongshania</taxon>
    </lineage>
</organism>
<dbReference type="Proteomes" id="UP000237222">
    <property type="component" value="Unassembled WGS sequence"/>
</dbReference>
<accession>A0A2S4HCI6</accession>
<dbReference type="OrthoDB" id="7066964at2"/>
<protein>
    <submittedName>
        <fullName evidence="1">Uncharacterized protein</fullName>
    </submittedName>
</protein>
<proteinExistence type="predicted"/>
<dbReference type="EMBL" id="PQGG01000035">
    <property type="protein sequence ID" value="POP51703.1"/>
    <property type="molecule type" value="Genomic_DNA"/>
</dbReference>
<sequence>MSDVIAIIAVLVAAPSALYARWSVKEARKANDIGRLNALLAFRAHYLELMAQNGRIAEQLKGMQGAEKAFEAYAELDSKLREVNREINCYHGKVVASEI</sequence>
<reference evidence="1 2" key="1">
    <citation type="submission" date="2018-01" db="EMBL/GenBank/DDBJ databases">
        <authorList>
            <person name="Yu X.-D."/>
        </authorList>
    </citation>
    <scope>NUCLEOTIDE SEQUENCE [LARGE SCALE GENOMIC DNA]</scope>
    <source>
        <strain evidence="1 2">ZX-21</strain>
    </source>
</reference>
<dbReference type="AlphaFoldDB" id="A0A2S4HCI6"/>
<evidence type="ECO:0000313" key="1">
    <source>
        <dbReference type="EMBL" id="POP51703.1"/>
    </source>
</evidence>
<comment type="caution">
    <text evidence="1">The sequence shown here is derived from an EMBL/GenBank/DDBJ whole genome shotgun (WGS) entry which is preliminary data.</text>
</comment>
<evidence type="ECO:0000313" key="2">
    <source>
        <dbReference type="Proteomes" id="UP000237222"/>
    </source>
</evidence>